<proteinExistence type="predicted"/>
<keyword evidence="4" id="KW-1185">Reference proteome</keyword>
<dbReference type="SUPFAM" id="SSF51338">
    <property type="entry name" value="Composite domain of metallo-dependent hydrolases"/>
    <property type="match status" value="2"/>
</dbReference>
<gene>
    <name evidence="3" type="primary">pyrC</name>
</gene>
<dbReference type="InterPro" id="IPR032466">
    <property type="entry name" value="Metal_Hydrolase"/>
</dbReference>
<dbReference type="InterPro" id="IPR050138">
    <property type="entry name" value="DHOase/Allantoinase_Hydrolase"/>
</dbReference>
<dbReference type="GO" id="GO:0006221">
    <property type="term" value="P:pyrimidine nucleotide biosynthetic process"/>
    <property type="evidence" value="ECO:0007669"/>
    <property type="project" value="UniProtKB-KW"/>
</dbReference>
<dbReference type="RefSeq" id="WP_011057373.1">
    <property type="nucleotide sequence ID" value="NC_004113.1"/>
</dbReference>
<dbReference type="PANTHER" id="PTHR43668:SF2">
    <property type="entry name" value="ALLANTOINASE"/>
    <property type="match status" value="1"/>
</dbReference>
<organism evidence="3 4">
    <name type="scientific">Thermosynechococcus vestitus (strain NIES-2133 / IAM M-273 / BP-1)</name>
    <dbReference type="NCBI Taxonomy" id="197221"/>
    <lineage>
        <taxon>Bacteria</taxon>
        <taxon>Bacillati</taxon>
        <taxon>Cyanobacteriota</taxon>
        <taxon>Cyanophyceae</taxon>
        <taxon>Acaryochloridales</taxon>
        <taxon>Thermosynechococcaceae</taxon>
        <taxon>Thermosynechococcus</taxon>
    </lineage>
</organism>
<evidence type="ECO:0000256" key="1">
    <source>
        <dbReference type="ARBA" id="ARBA00022975"/>
    </source>
</evidence>
<dbReference type="GO" id="GO:0004038">
    <property type="term" value="F:allantoinase activity"/>
    <property type="evidence" value="ECO:0007669"/>
    <property type="project" value="TreeGrafter"/>
</dbReference>
<dbReference type="PANTHER" id="PTHR43668">
    <property type="entry name" value="ALLANTOINASE"/>
    <property type="match status" value="1"/>
</dbReference>
<dbReference type="NCBIfam" id="NF005614">
    <property type="entry name" value="PRK07369.1"/>
    <property type="match status" value="1"/>
</dbReference>
<dbReference type="Gene3D" id="3.20.20.140">
    <property type="entry name" value="Metal-dependent hydrolases"/>
    <property type="match status" value="1"/>
</dbReference>
<evidence type="ECO:0000259" key="2">
    <source>
        <dbReference type="Pfam" id="PF12890"/>
    </source>
</evidence>
<accession>Q8DIP8</accession>
<dbReference type="GO" id="GO:0006145">
    <property type="term" value="P:purine nucleobase catabolic process"/>
    <property type="evidence" value="ECO:0007669"/>
    <property type="project" value="TreeGrafter"/>
</dbReference>
<dbReference type="eggNOG" id="COG0044">
    <property type="taxonomic scope" value="Bacteria"/>
</dbReference>
<dbReference type="InterPro" id="IPR004722">
    <property type="entry name" value="DHOase"/>
</dbReference>
<keyword evidence="1" id="KW-0665">Pyrimidine biosynthesis</keyword>
<dbReference type="CDD" id="cd01317">
    <property type="entry name" value="DHOase_IIa"/>
    <property type="match status" value="1"/>
</dbReference>
<protein>
    <submittedName>
        <fullName evidence="3">Dihydroorotase</fullName>
    </submittedName>
</protein>
<feature type="domain" description="Dihydroorotase catalytic" evidence="2">
    <location>
        <begin position="52"/>
        <end position="235"/>
    </location>
</feature>
<dbReference type="InterPro" id="IPR011059">
    <property type="entry name" value="Metal-dep_hydrolase_composite"/>
</dbReference>
<dbReference type="SUPFAM" id="SSF51556">
    <property type="entry name" value="Metallo-dependent hydrolases"/>
    <property type="match status" value="1"/>
</dbReference>
<evidence type="ECO:0000313" key="4">
    <source>
        <dbReference type="Proteomes" id="UP000000440"/>
    </source>
</evidence>
<dbReference type="InterPro" id="IPR024403">
    <property type="entry name" value="DHOase_cat"/>
</dbReference>
<dbReference type="GO" id="GO:0046872">
    <property type="term" value="F:metal ion binding"/>
    <property type="evidence" value="ECO:0007669"/>
    <property type="project" value="InterPro"/>
</dbReference>
<dbReference type="STRING" id="197221.gene:10748133"/>
<dbReference type="KEGG" id="tel:tlr1533"/>
<dbReference type="GO" id="GO:0004151">
    <property type="term" value="F:dihydroorotase activity"/>
    <property type="evidence" value="ECO:0007669"/>
    <property type="project" value="InterPro"/>
</dbReference>
<dbReference type="NCBIfam" id="TIGR00857">
    <property type="entry name" value="pyrC_multi"/>
    <property type="match status" value="1"/>
</dbReference>
<dbReference type="AlphaFoldDB" id="Q8DIP8"/>
<reference evidence="3 4" key="1">
    <citation type="journal article" date="2002" name="DNA Res.">
        <title>Complete genome structure of the thermophilic cyanobacterium Thermosynechococcus elongatus BP-1.</title>
        <authorList>
            <person name="Nakamura Y."/>
            <person name="Kaneko T."/>
            <person name="Sato S."/>
            <person name="Ikeuchi M."/>
            <person name="Katoh H."/>
            <person name="Sasamoto S."/>
            <person name="Watanabe A."/>
            <person name="Iriguchi M."/>
            <person name="Kawashima K."/>
            <person name="Kimura T."/>
            <person name="Kishida Y."/>
            <person name="Kiyokawa C."/>
            <person name="Kohara M."/>
            <person name="Matsumoto M."/>
            <person name="Matsuno A."/>
            <person name="Nakazaki N."/>
            <person name="Shimpo S."/>
            <person name="Sugimoto M."/>
            <person name="Takeuchi C."/>
            <person name="Yamada M."/>
            <person name="Tabata S."/>
        </authorList>
    </citation>
    <scope>NUCLEOTIDE SEQUENCE [LARGE SCALE GENOMIC DNA]</scope>
    <source>
        <strain evidence="4">IAM M-273 / NIES-2133 / BP-1</strain>
    </source>
</reference>
<dbReference type="EMBL" id="BA000039">
    <property type="protein sequence ID" value="BAC09085.1"/>
    <property type="molecule type" value="Genomic_DNA"/>
</dbReference>
<evidence type="ECO:0000313" key="3">
    <source>
        <dbReference type="EMBL" id="BAC09085.1"/>
    </source>
</evidence>
<dbReference type="Gene3D" id="2.30.40.10">
    <property type="entry name" value="Urease, subunit C, domain 1"/>
    <property type="match status" value="1"/>
</dbReference>
<dbReference type="Pfam" id="PF12890">
    <property type="entry name" value="DHOase"/>
    <property type="match status" value="1"/>
</dbReference>
<sequence length="429" mass="46803">MVWRLLQQVRLLDPVNRQDQHADVLLEEDQLVAIAPAEIPPAAEVIDASDWVLAPPLVDLYSHSGQPGYEARETLDSLLAAAAAGGVQYLNLLPTTEPVIDDPAPWQALQRQIPPTAWSQVRVWGALTQGCKGAALTNLAELAASGVVGFCDDRGLTHWPLLQRALTYVQPLEKPVALWPFDSALAASGVARQSGVATRLGLVEQPVCCETIPLLAILELARTVSTPIHLMRLSTARSVEILAQGKPEQVSASVSWLHLLFEVEDLANYDPNLRLDPPLGTASDRQALIEGIKTGIIEAIAIDHTPLLYEEKMVSFAEALPGAIGLELALPALWQELVAKEYLSALELWHALSTAPARILGIEPPRLEPHSRNFVLFDPSATWTVTHQSLRSRARNTPFWQQSLRGQLVPFSPSISSSRTQRSNSSAVR</sequence>
<dbReference type="EnsemblBacteria" id="BAC09085">
    <property type="protein sequence ID" value="BAC09085"/>
    <property type="gene ID" value="BAC09085"/>
</dbReference>
<dbReference type="Proteomes" id="UP000000440">
    <property type="component" value="Chromosome"/>
</dbReference>
<dbReference type="GO" id="GO:0005737">
    <property type="term" value="C:cytoplasm"/>
    <property type="evidence" value="ECO:0007669"/>
    <property type="project" value="TreeGrafter"/>
</dbReference>
<name>Q8DIP8_THEVB</name>